<organism evidence="2 3">
    <name type="scientific">Araneus ventricosus</name>
    <name type="common">Orbweaver spider</name>
    <name type="synonym">Epeira ventricosa</name>
    <dbReference type="NCBI Taxonomy" id="182803"/>
    <lineage>
        <taxon>Eukaryota</taxon>
        <taxon>Metazoa</taxon>
        <taxon>Ecdysozoa</taxon>
        <taxon>Arthropoda</taxon>
        <taxon>Chelicerata</taxon>
        <taxon>Arachnida</taxon>
        <taxon>Araneae</taxon>
        <taxon>Araneomorphae</taxon>
        <taxon>Entelegynae</taxon>
        <taxon>Araneoidea</taxon>
        <taxon>Araneidae</taxon>
        <taxon>Araneus</taxon>
    </lineage>
</organism>
<dbReference type="EMBL" id="BGPR01003505">
    <property type="protein sequence ID" value="GBM88988.1"/>
    <property type="molecule type" value="Genomic_DNA"/>
</dbReference>
<gene>
    <name evidence="2" type="ORF">AVEN_145112_1</name>
</gene>
<accession>A0A4Y2JHN4</accession>
<name>A0A4Y2JHN4_ARAVE</name>
<keyword evidence="1" id="KW-0812">Transmembrane</keyword>
<reference evidence="2 3" key="1">
    <citation type="journal article" date="2019" name="Sci. Rep.">
        <title>Orb-weaving spider Araneus ventricosus genome elucidates the spidroin gene catalogue.</title>
        <authorList>
            <person name="Kono N."/>
            <person name="Nakamura H."/>
            <person name="Ohtoshi R."/>
            <person name="Moran D.A.P."/>
            <person name="Shinohara A."/>
            <person name="Yoshida Y."/>
            <person name="Fujiwara M."/>
            <person name="Mori M."/>
            <person name="Tomita M."/>
            <person name="Arakawa K."/>
        </authorList>
    </citation>
    <scope>NUCLEOTIDE SEQUENCE [LARGE SCALE GENOMIC DNA]</scope>
</reference>
<proteinExistence type="predicted"/>
<evidence type="ECO:0000313" key="3">
    <source>
        <dbReference type="Proteomes" id="UP000499080"/>
    </source>
</evidence>
<dbReference type="Proteomes" id="UP000499080">
    <property type="component" value="Unassembled WGS sequence"/>
</dbReference>
<comment type="caution">
    <text evidence="2">The sequence shown here is derived from an EMBL/GenBank/DDBJ whole genome shotgun (WGS) entry which is preliminary data.</text>
</comment>
<dbReference type="OrthoDB" id="6043301at2759"/>
<keyword evidence="1" id="KW-1133">Transmembrane helix</keyword>
<sequence length="194" mass="22518">MTSRCDRYRKLWPTHNKYILRATRYDPSSRVGPNSLTIIIEPTNRSENPFTYTAVSHPRTLGAPRNFLCSIERIMPYTHTFFSFVVISCLYVVLAWQQGDAEYNDDSLALVPANGWKENLEKRNTWWTKKSIHDDNLSNACSVEKCMLMLLDCLRRSENRTVLVQCKNAHVVCLASCFQRYKEKFMFNSVAMAS</sequence>
<protein>
    <submittedName>
        <fullName evidence="2">Uncharacterized protein</fullName>
    </submittedName>
</protein>
<evidence type="ECO:0000313" key="2">
    <source>
        <dbReference type="EMBL" id="GBM88988.1"/>
    </source>
</evidence>
<evidence type="ECO:0000256" key="1">
    <source>
        <dbReference type="SAM" id="Phobius"/>
    </source>
</evidence>
<feature type="transmembrane region" description="Helical" evidence="1">
    <location>
        <begin position="74"/>
        <end position="96"/>
    </location>
</feature>
<dbReference type="AlphaFoldDB" id="A0A4Y2JHN4"/>
<keyword evidence="3" id="KW-1185">Reference proteome</keyword>
<keyword evidence="1" id="KW-0472">Membrane</keyword>